<accession>A0ABX7X5W6</accession>
<name>A0ABX7X5W6_9GAMM</name>
<proteinExistence type="predicted"/>
<sequence length="457" mass="51920">MSVNPSRNMTVLFVGSSSSEDYTVSKLINVLESMAFSRLEKLPYHQDQSPFSLVFQDKEKDITLSFFITDGCDDAHNQVFKKGNSADYDIIISVVKDDCFTKSFYYRILEQRANAEMALENLVIFFKDFYKKGDSIGITYDHNRKTITIVSKNWNAIATTVEQYLFKESCAFIGWTFDDRMNSLQKEFEQLFPLTPIIKASDDTESKAHLAIFLIKEDYPVELFFEQASAYDNRIFVYRDASSKTIFHQKVTEYKQSNVLDEKIISQLQRSMDMSTIDSVAQVLLSAHDKLNAISAVNGMTKSQLIDYLSSKDSVMSNKDETVINNFNLNNSVFTNANFGGENTINQSNFTTKTSHITDSEDWRNLQVAIRAMSSENKIKEQALAELSEIKTLLEKLETQGLDSNGKIRLRSILASSKKTFESLKIVKDGVTNVGWAVEKLQPMFDSLLTIVQNSVP</sequence>
<reference evidence="1 2" key="1">
    <citation type="submission" date="2021-04" db="EMBL/GenBank/DDBJ databases">
        <title>Genomics, taxonomy and metabolism of representatives of sulfur bacteria of the genus Thiothrix: Thiothrix fructosivorans QT, Thiothrix unzii A1T and three new species, Thiothrix subterranea sp. nov., Thiothrix litoralis sp. nov. and 'Candidatus Thiothrix anitrata' sp. nov.</title>
        <authorList>
            <person name="Ravin N.V."/>
            <person name="Smolyakov D."/>
            <person name="Rudenko T.S."/>
            <person name="Mardanov A.V."/>
            <person name="Beletsky A.V."/>
            <person name="Markov N.D."/>
            <person name="Fomenkov A.I."/>
            <person name="Roberts R.J."/>
            <person name="Karnachuk O.V."/>
            <person name="Novikov A."/>
            <person name="Grabovich M.Y."/>
        </authorList>
    </citation>
    <scope>NUCLEOTIDE SEQUENCE [LARGE SCALE GENOMIC DNA]</scope>
    <source>
        <strain evidence="1 2">A52</strain>
    </source>
</reference>
<evidence type="ECO:0000313" key="2">
    <source>
        <dbReference type="Proteomes" id="UP000672027"/>
    </source>
</evidence>
<gene>
    <name evidence="1" type="ORF">J8380_05490</name>
</gene>
<protein>
    <submittedName>
        <fullName evidence="1">Uncharacterized protein</fullName>
    </submittedName>
</protein>
<dbReference type="RefSeq" id="WP_210229058.1">
    <property type="nucleotide sequence ID" value="NZ_CP072800.1"/>
</dbReference>
<evidence type="ECO:0000313" key="1">
    <source>
        <dbReference type="EMBL" id="QTR51016.1"/>
    </source>
</evidence>
<organism evidence="1 2">
    <name type="scientific">Candidatus Thiothrix anitrata</name>
    <dbReference type="NCBI Taxonomy" id="2823902"/>
    <lineage>
        <taxon>Bacteria</taxon>
        <taxon>Pseudomonadati</taxon>
        <taxon>Pseudomonadota</taxon>
        <taxon>Gammaproteobacteria</taxon>
        <taxon>Thiotrichales</taxon>
        <taxon>Thiotrichaceae</taxon>
        <taxon>Thiothrix</taxon>
    </lineage>
</organism>
<keyword evidence="2" id="KW-1185">Reference proteome</keyword>
<dbReference type="Proteomes" id="UP000672027">
    <property type="component" value="Chromosome"/>
</dbReference>
<dbReference type="EMBL" id="CP072800">
    <property type="protein sequence ID" value="QTR51016.1"/>
    <property type="molecule type" value="Genomic_DNA"/>
</dbReference>